<evidence type="ECO:0000256" key="1">
    <source>
        <dbReference type="SAM" id="Coils"/>
    </source>
</evidence>
<organism evidence="3 4">
    <name type="scientific">Botrytis porri</name>
    <dbReference type="NCBI Taxonomy" id="87229"/>
    <lineage>
        <taxon>Eukaryota</taxon>
        <taxon>Fungi</taxon>
        <taxon>Dikarya</taxon>
        <taxon>Ascomycota</taxon>
        <taxon>Pezizomycotina</taxon>
        <taxon>Leotiomycetes</taxon>
        <taxon>Helotiales</taxon>
        <taxon>Sclerotiniaceae</taxon>
        <taxon>Botrytis</taxon>
    </lineage>
</organism>
<feature type="region of interest" description="Disordered" evidence="2">
    <location>
        <begin position="387"/>
        <end position="410"/>
    </location>
</feature>
<dbReference type="Proteomes" id="UP000297280">
    <property type="component" value="Unassembled WGS sequence"/>
</dbReference>
<dbReference type="AlphaFoldDB" id="A0A4Z1KR35"/>
<evidence type="ECO:0000313" key="4">
    <source>
        <dbReference type="Proteomes" id="UP000297280"/>
    </source>
</evidence>
<sequence length="450" mass="51710">MAYQRMIQRCQLSSAANCFLNSHREDNDAERISMDRPTAPYYDGHNWKSTVSVAMELERHRYSMLLDFHRIGTQMEDSIDRLYLGCKKAKKVDTVPQTRWLVQRGTVKADKIPAHLQTPFVLNPTPSRVSEWPRHFENSHLSEHTGRLGLPLDQDHVDVHWSRERLKTLRASAEEKGRKDQRISVQDYHDTVSLYIHNPKSPGGNGPMLKETTLYWWDKVPQTMAAIDYEIFNGTDEEKKKAETKLTELENLFRRNQLKRKQISGADGRARKAQKMANLHREFKRSGSVRDKIEDFEHIKERGGEGYLAVSHHLSAVPGYMIYDFQNERQLGTGLWNSIGPGNGVKRARSSPVWRIHDPYGAHSSLRLVSNASSEFQEKYVTKATYSPPTSIHTVDGSAEPLQQESDPEDTYLDWTQSDETNSDETVCDEIYLETDSDECEIAEEESIVI</sequence>
<proteinExistence type="predicted"/>
<dbReference type="EMBL" id="PQXO01000538">
    <property type="protein sequence ID" value="TGO84175.1"/>
    <property type="molecule type" value="Genomic_DNA"/>
</dbReference>
<feature type="coiled-coil region" evidence="1">
    <location>
        <begin position="232"/>
        <end position="259"/>
    </location>
</feature>
<keyword evidence="1" id="KW-0175">Coiled coil</keyword>
<comment type="caution">
    <text evidence="3">The sequence shown here is derived from an EMBL/GenBank/DDBJ whole genome shotgun (WGS) entry which is preliminary data.</text>
</comment>
<gene>
    <name evidence="3" type="ORF">BPOR_0539g00020</name>
</gene>
<keyword evidence="4" id="KW-1185">Reference proteome</keyword>
<accession>A0A4Z1KR35</accession>
<name>A0A4Z1KR35_9HELO</name>
<evidence type="ECO:0000256" key="2">
    <source>
        <dbReference type="SAM" id="MobiDB-lite"/>
    </source>
</evidence>
<protein>
    <submittedName>
        <fullName evidence="3">Uncharacterized protein</fullName>
    </submittedName>
</protein>
<evidence type="ECO:0000313" key="3">
    <source>
        <dbReference type="EMBL" id="TGO84175.1"/>
    </source>
</evidence>
<reference evidence="3 4" key="1">
    <citation type="submission" date="2017-12" db="EMBL/GenBank/DDBJ databases">
        <title>Comparative genomics of Botrytis spp.</title>
        <authorList>
            <person name="Valero-Jimenez C.A."/>
            <person name="Tapia P."/>
            <person name="Veloso J."/>
            <person name="Silva-Moreno E."/>
            <person name="Staats M."/>
            <person name="Valdes J.H."/>
            <person name="Van Kan J.A.L."/>
        </authorList>
    </citation>
    <scope>NUCLEOTIDE SEQUENCE [LARGE SCALE GENOMIC DNA]</scope>
    <source>
        <strain evidence="3 4">MUCL3349</strain>
    </source>
</reference>